<organism evidence="1 2">
    <name type="scientific">Purpureocillium lilacinum</name>
    <name type="common">Paecilomyces lilacinus</name>
    <dbReference type="NCBI Taxonomy" id="33203"/>
    <lineage>
        <taxon>Eukaryota</taxon>
        <taxon>Fungi</taxon>
        <taxon>Dikarya</taxon>
        <taxon>Ascomycota</taxon>
        <taxon>Pezizomycotina</taxon>
        <taxon>Sordariomycetes</taxon>
        <taxon>Hypocreomycetidae</taxon>
        <taxon>Hypocreales</taxon>
        <taxon>Ophiocordycipitaceae</taxon>
        <taxon>Purpureocillium</taxon>
    </lineage>
</organism>
<comment type="caution">
    <text evidence="1">The sequence shown here is derived from an EMBL/GenBank/DDBJ whole genome shotgun (WGS) entry which is preliminary data.</text>
</comment>
<evidence type="ECO:0000313" key="2">
    <source>
        <dbReference type="Proteomes" id="UP001638806"/>
    </source>
</evidence>
<accession>A0ACC4DHT8</accession>
<sequence>MSLSAGKRWHGHLRQHLARTLPHCVDVICFFDHLLIALYEDTSSRHFHAPATGQLVDGPPPACLTRRAHTQLAQEATSWALNGVTSQAAFTKRPVPSRAVEMTPWDEVASVPDDLSHPVLASPRVRG</sequence>
<dbReference type="EMBL" id="JBGNUJ010000010">
    <property type="protein sequence ID" value="KAL3954860.1"/>
    <property type="molecule type" value="Genomic_DNA"/>
</dbReference>
<gene>
    <name evidence="1" type="ORF">ACCO45_010423</name>
</gene>
<protein>
    <submittedName>
        <fullName evidence="1">Uncharacterized protein</fullName>
    </submittedName>
</protein>
<evidence type="ECO:0000313" key="1">
    <source>
        <dbReference type="EMBL" id="KAL3954860.1"/>
    </source>
</evidence>
<keyword evidence="2" id="KW-1185">Reference proteome</keyword>
<dbReference type="Proteomes" id="UP001638806">
    <property type="component" value="Unassembled WGS sequence"/>
</dbReference>
<reference evidence="1" key="1">
    <citation type="submission" date="2024-12" db="EMBL/GenBank/DDBJ databases">
        <title>Comparative genomics and development of molecular markers within Purpureocillium lilacinum and among Purpureocillium species.</title>
        <authorList>
            <person name="Yeh Z.-Y."/>
            <person name="Ni N.-T."/>
            <person name="Lo P.-H."/>
            <person name="Mushyakhwo K."/>
            <person name="Lin C.-F."/>
            <person name="Nai Y.-S."/>
        </authorList>
    </citation>
    <scope>NUCLEOTIDE SEQUENCE</scope>
    <source>
        <strain evidence="1">NCHU-NPUST-175</strain>
    </source>
</reference>
<name>A0ACC4DHT8_PURLI</name>
<proteinExistence type="predicted"/>